<protein>
    <submittedName>
        <fullName evidence="2">Transcription elongation GreA/GreB family factor</fullName>
    </submittedName>
</protein>
<dbReference type="SUPFAM" id="SSF54534">
    <property type="entry name" value="FKBP-like"/>
    <property type="match status" value="1"/>
</dbReference>
<feature type="domain" description="Transcription elongation factor GreA/GreB C-terminal" evidence="1">
    <location>
        <begin position="135"/>
        <end position="207"/>
    </location>
</feature>
<name>A0ABX0SY67_9PSEU</name>
<accession>A0ABX0SY67</accession>
<sequence>MDSTMDSELEFLRAENALLRTERDVLLRVAAGFAEDANATLLRRRRPTPPDERGSVVDTRDSVDSVDRVGRVDAVWLTEEAYARLRDELGELRVADEAGGDEPDRVLELRRRQARIGELEDLLRRAVVGWIPPDDGVAEPGMVLTVRFDGEEVTETFLLGVRDGAGSDDLEVFSPDSPLGRAVAGARQGESRTYTVPSGATVRVTLVAAVPYGRHLSQQR</sequence>
<dbReference type="Gene3D" id="3.10.50.30">
    <property type="entry name" value="Transcription elongation factor, GreA/GreB, C-terminal domain"/>
    <property type="match status" value="1"/>
</dbReference>
<evidence type="ECO:0000259" key="1">
    <source>
        <dbReference type="Pfam" id="PF01272"/>
    </source>
</evidence>
<gene>
    <name evidence="2" type="ORF">FHX46_002786</name>
</gene>
<dbReference type="InterPro" id="IPR001437">
    <property type="entry name" value="Tscrpt_elong_fac_GreA/B_C"/>
</dbReference>
<dbReference type="Pfam" id="PF01272">
    <property type="entry name" value="GreA_GreB"/>
    <property type="match status" value="1"/>
</dbReference>
<organism evidence="2 3">
    <name type="scientific">Amycolatopsis viridis</name>
    <dbReference type="NCBI Taxonomy" id="185678"/>
    <lineage>
        <taxon>Bacteria</taxon>
        <taxon>Bacillati</taxon>
        <taxon>Actinomycetota</taxon>
        <taxon>Actinomycetes</taxon>
        <taxon>Pseudonocardiales</taxon>
        <taxon>Pseudonocardiaceae</taxon>
        <taxon>Amycolatopsis</taxon>
    </lineage>
</organism>
<dbReference type="Proteomes" id="UP000754495">
    <property type="component" value="Unassembled WGS sequence"/>
</dbReference>
<evidence type="ECO:0000313" key="2">
    <source>
        <dbReference type="EMBL" id="NIH80256.1"/>
    </source>
</evidence>
<dbReference type="InterPro" id="IPR036953">
    <property type="entry name" value="GreA/GreB_C_sf"/>
</dbReference>
<dbReference type="EMBL" id="JAANOU010000001">
    <property type="protein sequence ID" value="NIH80256.1"/>
    <property type="molecule type" value="Genomic_DNA"/>
</dbReference>
<dbReference type="RefSeq" id="WP_313886128.1">
    <property type="nucleotide sequence ID" value="NZ_JAANOU010000001.1"/>
</dbReference>
<comment type="caution">
    <text evidence="2">The sequence shown here is derived from an EMBL/GenBank/DDBJ whole genome shotgun (WGS) entry which is preliminary data.</text>
</comment>
<keyword evidence="3" id="KW-1185">Reference proteome</keyword>
<evidence type="ECO:0000313" key="3">
    <source>
        <dbReference type="Proteomes" id="UP000754495"/>
    </source>
</evidence>
<proteinExistence type="predicted"/>
<reference evidence="2 3" key="1">
    <citation type="submission" date="2020-03" db="EMBL/GenBank/DDBJ databases">
        <title>Sequencing the genomes of 1000 actinobacteria strains.</title>
        <authorList>
            <person name="Klenk H.-P."/>
        </authorList>
    </citation>
    <scope>NUCLEOTIDE SEQUENCE [LARGE SCALE GENOMIC DNA]</scope>
    <source>
        <strain evidence="2 3">DSM 45668</strain>
    </source>
</reference>